<dbReference type="OrthoDB" id="6515599at2759"/>
<name>A0A9J6GS95_HAELO</name>
<evidence type="ECO:0000256" key="1">
    <source>
        <dbReference type="SAM" id="MobiDB-lite"/>
    </source>
</evidence>
<dbReference type="VEuPathDB" id="VectorBase:HLOH_056263"/>
<dbReference type="EMBL" id="JABSTR010000008">
    <property type="protein sequence ID" value="KAH9378341.1"/>
    <property type="molecule type" value="Genomic_DNA"/>
</dbReference>
<sequence>MGRPVAVCVVYLAVNNKYREENVQLRTVFAKDARQWVTHRKLDHPGRLQWAPDLGRAGFKKEVAAERATGKYLPSSAVGKVCEDFEGRRSDEARKNAWWDEVEIAWKERRRANREHRQALKTGTAEVTSLRWPQYIELKHKVQALVQAKLAEHNMRLFQSMHSDGKSTAQRFWRYVSLLDRPAPPLGQLMDAISGHPILDLQAHLTHHFTQVFGDPSPPADLCGEQEEDISPSTTPGEPTPVPPSFKPLP</sequence>
<organism evidence="2 3">
    <name type="scientific">Haemaphysalis longicornis</name>
    <name type="common">Bush tick</name>
    <dbReference type="NCBI Taxonomy" id="44386"/>
    <lineage>
        <taxon>Eukaryota</taxon>
        <taxon>Metazoa</taxon>
        <taxon>Ecdysozoa</taxon>
        <taxon>Arthropoda</taxon>
        <taxon>Chelicerata</taxon>
        <taxon>Arachnida</taxon>
        <taxon>Acari</taxon>
        <taxon>Parasitiformes</taxon>
        <taxon>Ixodida</taxon>
        <taxon>Ixodoidea</taxon>
        <taxon>Ixodidae</taxon>
        <taxon>Haemaphysalinae</taxon>
        <taxon>Haemaphysalis</taxon>
    </lineage>
</organism>
<feature type="region of interest" description="Disordered" evidence="1">
    <location>
        <begin position="212"/>
        <end position="250"/>
    </location>
</feature>
<keyword evidence="3" id="KW-1185">Reference proteome</keyword>
<accession>A0A9J6GS95</accession>
<protein>
    <submittedName>
        <fullName evidence="2">Uncharacterized protein</fullName>
    </submittedName>
</protein>
<dbReference type="Proteomes" id="UP000821853">
    <property type="component" value="Unassembled WGS sequence"/>
</dbReference>
<dbReference type="AlphaFoldDB" id="A0A9J6GS95"/>
<gene>
    <name evidence="2" type="ORF">HPB48_009930</name>
</gene>
<evidence type="ECO:0000313" key="3">
    <source>
        <dbReference type="Proteomes" id="UP000821853"/>
    </source>
</evidence>
<evidence type="ECO:0000313" key="2">
    <source>
        <dbReference type="EMBL" id="KAH9378341.1"/>
    </source>
</evidence>
<feature type="compositionally biased region" description="Pro residues" evidence="1">
    <location>
        <begin position="238"/>
        <end position="250"/>
    </location>
</feature>
<proteinExistence type="predicted"/>
<comment type="caution">
    <text evidence="2">The sequence shown here is derived from an EMBL/GenBank/DDBJ whole genome shotgun (WGS) entry which is preliminary data.</text>
</comment>
<reference evidence="2 3" key="1">
    <citation type="journal article" date="2020" name="Cell">
        <title>Large-Scale Comparative Analyses of Tick Genomes Elucidate Their Genetic Diversity and Vector Capacities.</title>
        <authorList>
            <consortium name="Tick Genome and Microbiome Consortium (TIGMIC)"/>
            <person name="Jia N."/>
            <person name="Wang J."/>
            <person name="Shi W."/>
            <person name="Du L."/>
            <person name="Sun Y."/>
            <person name="Zhan W."/>
            <person name="Jiang J.F."/>
            <person name="Wang Q."/>
            <person name="Zhang B."/>
            <person name="Ji P."/>
            <person name="Bell-Sakyi L."/>
            <person name="Cui X.M."/>
            <person name="Yuan T.T."/>
            <person name="Jiang B.G."/>
            <person name="Yang W.F."/>
            <person name="Lam T.T."/>
            <person name="Chang Q.C."/>
            <person name="Ding S.J."/>
            <person name="Wang X.J."/>
            <person name="Zhu J.G."/>
            <person name="Ruan X.D."/>
            <person name="Zhao L."/>
            <person name="Wei J.T."/>
            <person name="Ye R.Z."/>
            <person name="Que T.C."/>
            <person name="Du C.H."/>
            <person name="Zhou Y.H."/>
            <person name="Cheng J.X."/>
            <person name="Dai P.F."/>
            <person name="Guo W.B."/>
            <person name="Han X.H."/>
            <person name="Huang E.J."/>
            <person name="Li L.F."/>
            <person name="Wei W."/>
            <person name="Gao Y.C."/>
            <person name="Liu J.Z."/>
            <person name="Shao H.Z."/>
            <person name="Wang X."/>
            <person name="Wang C.C."/>
            <person name="Yang T.C."/>
            <person name="Huo Q.B."/>
            <person name="Li W."/>
            <person name="Chen H.Y."/>
            <person name="Chen S.E."/>
            <person name="Zhou L.G."/>
            <person name="Ni X.B."/>
            <person name="Tian J.H."/>
            <person name="Sheng Y."/>
            <person name="Liu T."/>
            <person name="Pan Y.S."/>
            <person name="Xia L.Y."/>
            <person name="Li J."/>
            <person name="Zhao F."/>
            <person name="Cao W.C."/>
        </authorList>
    </citation>
    <scope>NUCLEOTIDE SEQUENCE [LARGE SCALE GENOMIC DNA]</scope>
    <source>
        <strain evidence="2">HaeL-2018</strain>
    </source>
</reference>